<sequence length="39" mass="4541">MLRFLNPDYQIGLLGLFKPDLIFLQGNWCRHPIEGKSPI</sequence>
<organism evidence="1 2">
    <name type="scientific">Cyclobacterium qasimii M12-11B</name>
    <dbReference type="NCBI Taxonomy" id="641524"/>
    <lineage>
        <taxon>Bacteria</taxon>
        <taxon>Pseudomonadati</taxon>
        <taxon>Bacteroidota</taxon>
        <taxon>Cytophagia</taxon>
        <taxon>Cytophagales</taxon>
        <taxon>Cyclobacteriaceae</taxon>
        <taxon>Cyclobacterium</taxon>
    </lineage>
</organism>
<proteinExistence type="predicted"/>
<accession>S7V6Y3</accession>
<dbReference type="EMBL" id="ATNM01000188">
    <property type="protein sequence ID" value="EPR65676.1"/>
    <property type="molecule type" value="Genomic_DNA"/>
</dbReference>
<protein>
    <submittedName>
        <fullName evidence="1">Uncharacterized protein</fullName>
    </submittedName>
</protein>
<comment type="caution">
    <text evidence="1">The sequence shown here is derived from an EMBL/GenBank/DDBJ whole genome shotgun (WGS) entry which is preliminary data.</text>
</comment>
<dbReference type="Proteomes" id="UP000014974">
    <property type="component" value="Unassembled WGS sequence"/>
</dbReference>
<name>S7V6Y3_9BACT</name>
<dbReference type="STRING" id="641524.ADICYQ_5311"/>
<gene>
    <name evidence="1" type="ORF">ADICYQ_5311</name>
</gene>
<reference evidence="1 2" key="1">
    <citation type="journal article" date="2013" name="Genome Announc.">
        <title>Draft Genome Sequence of Cyclobacterium qasimii Strain M12-11BT, Isolated from Arctic Marine Sediment.</title>
        <authorList>
            <person name="Shivaji S."/>
            <person name="Ara S."/>
            <person name="Singh A."/>
            <person name="Kumar Pinnaka A."/>
        </authorList>
    </citation>
    <scope>NUCLEOTIDE SEQUENCE [LARGE SCALE GENOMIC DNA]</scope>
    <source>
        <strain evidence="1 2">M12-11B</strain>
    </source>
</reference>
<evidence type="ECO:0000313" key="2">
    <source>
        <dbReference type="Proteomes" id="UP000014974"/>
    </source>
</evidence>
<dbReference type="AlphaFoldDB" id="S7V6Y3"/>
<evidence type="ECO:0000313" key="1">
    <source>
        <dbReference type="EMBL" id="EPR65676.1"/>
    </source>
</evidence>